<feature type="region of interest" description="Disordered" evidence="1">
    <location>
        <begin position="158"/>
        <end position="189"/>
    </location>
</feature>
<evidence type="ECO:0000256" key="1">
    <source>
        <dbReference type="SAM" id="MobiDB-lite"/>
    </source>
</evidence>
<gene>
    <name evidence="2" type="ORF">A4U43_C05F31100</name>
</gene>
<name>A0A5P1F0C5_ASPOF</name>
<reference evidence="3" key="1">
    <citation type="journal article" date="2017" name="Nat. Commun.">
        <title>The asparagus genome sheds light on the origin and evolution of a young Y chromosome.</title>
        <authorList>
            <person name="Harkess A."/>
            <person name="Zhou J."/>
            <person name="Xu C."/>
            <person name="Bowers J.E."/>
            <person name="Van der Hulst R."/>
            <person name="Ayyampalayam S."/>
            <person name="Mercati F."/>
            <person name="Riccardi P."/>
            <person name="McKain M.R."/>
            <person name="Kakrana A."/>
            <person name="Tang H."/>
            <person name="Ray J."/>
            <person name="Groenendijk J."/>
            <person name="Arikit S."/>
            <person name="Mathioni S.M."/>
            <person name="Nakano M."/>
            <person name="Shan H."/>
            <person name="Telgmann-Rauber A."/>
            <person name="Kanno A."/>
            <person name="Yue Z."/>
            <person name="Chen H."/>
            <person name="Li W."/>
            <person name="Chen Y."/>
            <person name="Xu X."/>
            <person name="Zhang Y."/>
            <person name="Luo S."/>
            <person name="Chen H."/>
            <person name="Gao J."/>
            <person name="Mao Z."/>
            <person name="Pires J.C."/>
            <person name="Luo M."/>
            <person name="Kudrna D."/>
            <person name="Wing R.A."/>
            <person name="Meyers B.C."/>
            <person name="Yi K."/>
            <person name="Kong H."/>
            <person name="Lavrijsen P."/>
            <person name="Sunseri F."/>
            <person name="Falavigna A."/>
            <person name="Ye Y."/>
            <person name="Leebens-Mack J.H."/>
            <person name="Chen G."/>
        </authorList>
    </citation>
    <scope>NUCLEOTIDE SEQUENCE [LARGE SCALE GENOMIC DNA]</scope>
    <source>
        <strain evidence="3">cv. DH0086</strain>
    </source>
</reference>
<feature type="region of interest" description="Disordered" evidence="1">
    <location>
        <begin position="1"/>
        <end position="34"/>
    </location>
</feature>
<protein>
    <submittedName>
        <fullName evidence="2">Uncharacterized protein</fullName>
    </submittedName>
</protein>
<dbReference type="Gramene" id="ONK70181">
    <property type="protein sequence ID" value="ONK70181"/>
    <property type="gene ID" value="A4U43_C05F31100"/>
</dbReference>
<feature type="compositionally biased region" description="Basic and acidic residues" evidence="1">
    <location>
        <begin position="165"/>
        <end position="187"/>
    </location>
</feature>
<proteinExistence type="predicted"/>
<dbReference type="AlphaFoldDB" id="A0A5P1F0C5"/>
<dbReference type="Proteomes" id="UP000243459">
    <property type="component" value="Chromosome 5"/>
</dbReference>
<accession>A0A5P1F0C5</accession>
<feature type="compositionally biased region" description="Low complexity" evidence="1">
    <location>
        <begin position="7"/>
        <end position="20"/>
    </location>
</feature>
<sequence>MHKPRWRSITASRSATSFRASPPPSTSPTASTSPPLATGFAVDDLLLSATTPSSASRRLQRPAKRISYMNVGIYPFTLRLPHRLRFLPRPLPHLRSRANSLVQTRTLSILILPILMQSPSASSARRPRSQVYGNRARDWWAQPAVLAPNIRTSAQLLPASQGSAEGDRRASGDLLHADGQVRDGRERGHLRRPVHREVVVADDPADRDNDGEPDRAGVRVREDGVQHGAGLEQAAGERVLQLLGARALVPVRQRADG</sequence>
<dbReference type="EMBL" id="CM007385">
    <property type="protein sequence ID" value="ONK70181.1"/>
    <property type="molecule type" value="Genomic_DNA"/>
</dbReference>
<evidence type="ECO:0000313" key="2">
    <source>
        <dbReference type="EMBL" id="ONK70181.1"/>
    </source>
</evidence>
<evidence type="ECO:0000313" key="3">
    <source>
        <dbReference type="Proteomes" id="UP000243459"/>
    </source>
</evidence>
<organism evidence="2 3">
    <name type="scientific">Asparagus officinalis</name>
    <name type="common">Garden asparagus</name>
    <dbReference type="NCBI Taxonomy" id="4686"/>
    <lineage>
        <taxon>Eukaryota</taxon>
        <taxon>Viridiplantae</taxon>
        <taxon>Streptophyta</taxon>
        <taxon>Embryophyta</taxon>
        <taxon>Tracheophyta</taxon>
        <taxon>Spermatophyta</taxon>
        <taxon>Magnoliopsida</taxon>
        <taxon>Liliopsida</taxon>
        <taxon>Asparagales</taxon>
        <taxon>Asparagaceae</taxon>
        <taxon>Asparagoideae</taxon>
        <taxon>Asparagus</taxon>
    </lineage>
</organism>
<keyword evidence="3" id="KW-1185">Reference proteome</keyword>